<feature type="region of interest" description="Disordered" evidence="4">
    <location>
        <begin position="266"/>
        <end position="320"/>
    </location>
</feature>
<dbReference type="Pfam" id="PF00505">
    <property type="entry name" value="HMG_box"/>
    <property type="match status" value="1"/>
</dbReference>
<dbReference type="InterPro" id="IPR050140">
    <property type="entry name" value="SRY-related_HMG-box_TF-like"/>
</dbReference>
<gene>
    <name evidence="6" type="ORF">DFH07DRAFT_25304</name>
</gene>
<dbReference type="InterPro" id="IPR036910">
    <property type="entry name" value="HMG_box_dom_sf"/>
</dbReference>
<dbReference type="GO" id="GO:0005634">
    <property type="term" value="C:nucleus"/>
    <property type="evidence" value="ECO:0007669"/>
    <property type="project" value="UniProtKB-UniRule"/>
</dbReference>
<dbReference type="PANTHER" id="PTHR10270">
    <property type="entry name" value="SOX TRANSCRIPTION FACTOR"/>
    <property type="match status" value="1"/>
</dbReference>
<name>A0AAD7N4V9_9AGAR</name>
<evidence type="ECO:0000256" key="1">
    <source>
        <dbReference type="ARBA" id="ARBA00023125"/>
    </source>
</evidence>
<dbReference type="GO" id="GO:0000978">
    <property type="term" value="F:RNA polymerase II cis-regulatory region sequence-specific DNA binding"/>
    <property type="evidence" value="ECO:0007669"/>
    <property type="project" value="TreeGrafter"/>
</dbReference>
<dbReference type="AlphaFoldDB" id="A0AAD7N4V9"/>
<keyword evidence="2" id="KW-0804">Transcription</keyword>
<dbReference type="PROSITE" id="PS50118">
    <property type="entry name" value="HMG_BOX_2"/>
    <property type="match status" value="1"/>
</dbReference>
<feature type="DNA-binding region" description="HMG box" evidence="3">
    <location>
        <begin position="101"/>
        <end position="170"/>
    </location>
</feature>
<feature type="domain" description="HMG box" evidence="5">
    <location>
        <begin position="101"/>
        <end position="170"/>
    </location>
</feature>
<evidence type="ECO:0000313" key="6">
    <source>
        <dbReference type="EMBL" id="KAJ7744503.1"/>
    </source>
</evidence>
<reference evidence="6" key="1">
    <citation type="submission" date="2023-03" db="EMBL/GenBank/DDBJ databases">
        <title>Massive genome expansion in bonnet fungi (Mycena s.s.) driven by repeated elements and novel gene families across ecological guilds.</title>
        <authorList>
            <consortium name="Lawrence Berkeley National Laboratory"/>
            <person name="Harder C.B."/>
            <person name="Miyauchi S."/>
            <person name="Viragh M."/>
            <person name="Kuo A."/>
            <person name="Thoen E."/>
            <person name="Andreopoulos B."/>
            <person name="Lu D."/>
            <person name="Skrede I."/>
            <person name="Drula E."/>
            <person name="Henrissat B."/>
            <person name="Morin E."/>
            <person name="Kohler A."/>
            <person name="Barry K."/>
            <person name="LaButti K."/>
            <person name="Morin E."/>
            <person name="Salamov A."/>
            <person name="Lipzen A."/>
            <person name="Mereny Z."/>
            <person name="Hegedus B."/>
            <person name="Baldrian P."/>
            <person name="Stursova M."/>
            <person name="Weitz H."/>
            <person name="Taylor A."/>
            <person name="Grigoriev I.V."/>
            <person name="Nagy L.G."/>
            <person name="Martin F."/>
            <person name="Kauserud H."/>
        </authorList>
    </citation>
    <scope>NUCLEOTIDE SEQUENCE</scope>
    <source>
        <strain evidence="6">CBHHK188m</strain>
    </source>
</reference>
<evidence type="ECO:0000256" key="4">
    <source>
        <dbReference type="SAM" id="MobiDB-lite"/>
    </source>
</evidence>
<dbReference type="EMBL" id="JARJLG010000107">
    <property type="protein sequence ID" value="KAJ7744503.1"/>
    <property type="molecule type" value="Genomic_DNA"/>
</dbReference>
<feature type="region of interest" description="Disordered" evidence="4">
    <location>
        <begin position="212"/>
        <end position="242"/>
    </location>
</feature>
<dbReference type="SUPFAM" id="SSF47095">
    <property type="entry name" value="HMG-box"/>
    <property type="match status" value="1"/>
</dbReference>
<feature type="region of interest" description="Disordered" evidence="4">
    <location>
        <begin position="168"/>
        <end position="189"/>
    </location>
</feature>
<feature type="compositionally biased region" description="Pro residues" evidence="4">
    <location>
        <begin position="299"/>
        <end position="310"/>
    </location>
</feature>
<comment type="caution">
    <text evidence="6">The sequence shown here is derived from an EMBL/GenBank/DDBJ whole genome shotgun (WGS) entry which is preliminary data.</text>
</comment>
<dbReference type="InterPro" id="IPR009071">
    <property type="entry name" value="HMG_box_dom"/>
</dbReference>
<dbReference type="CDD" id="cd01389">
    <property type="entry name" value="HMG-box_ROX1-like"/>
    <property type="match status" value="1"/>
</dbReference>
<dbReference type="Proteomes" id="UP001215280">
    <property type="component" value="Unassembled WGS sequence"/>
</dbReference>
<keyword evidence="3" id="KW-0539">Nucleus</keyword>
<feature type="compositionally biased region" description="Polar residues" evidence="4">
    <location>
        <begin position="269"/>
        <end position="284"/>
    </location>
</feature>
<keyword evidence="7" id="KW-1185">Reference proteome</keyword>
<dbReference type="GO" id="GO:0001228">
    <property type="term" value="F:DNA-binding transcription activator activity, RNA polymerase II-specific"/>
    <property type="evidence" value="ECO:0007669"/>
    <property type="project" value="TreeGrafter"/>
</dbReference>
<organism evidence="6 7">
    <name type="scientific">Mycena maculata</name>
    <dbReference type="NCBI Taxonomy" id="230809"/>
    <lineage>
        <taxon>Eukaryota</taxon>
        <taxon>Fungi</taxon>
        <taxon>Dikarya</taxon>
        <taxon>Basidiomycota</taxon>
        <taxon>Agaricomycotina</taxon>
        <taxon>Agaricomycetes</taxon>
        <taxon>Agaricomycetidae</taxon>
        <taxon>Agaricales</taxon>
        <taxon>Marasmiineae</taxon>
        <taxon>Mycenaceae</taxon>
        <taxon>Mycena</taxon>
    </lineage>
</organism>
<dbReference type="GO" id="GO:0030154">
    <property type="term" value="P:cell differentiation"/>
    <property type="evidence" value="ECO:0007669"/>
    <property type="project" value="TreeGrafter"/>
</dbReference>
<feature type="compositionally biased region" description="Basic and acidic residues" evidence="4">
    <location>
        <begin position="8"/>
        <end position="20"/>
    </location>
</feature>
<sequence length="474" mass="52145">MNSYAPIKVEDTSAAERDFHPTPPSVGDGSATSIDWFRQGPPPQYWESAAAARARLSRSVRGTERQRAKYEDEFPADLYYRSPITPPSLPMSGSLSKSKRIPRPPNAFILYRSNLLQQGHIPDTVECRQHTFSRVAGQCWNLLTPAQKKEWQQLAEERAAIHRLEYPDYNFKPSPRSKGKAKLRSNEEKSDDVIRLLRETYIGIQGPSICASRQRKPKAQVKEEQPAVETPASCPSTPIAPLIDTQDLSAHNWTPFAPQGVEEWPAVASDQSTPANTPSVSPFDTQGLEAYNWSSFPPSNSPSPSLPSPEPASNEAALPPCFPQRTFPHFVAPRRPSTSLGFVRRLDEDASCFEPGHGLERPASAASDTGLTALVRDLNITPTSATFGHISTPATPDVYGSLADQTNILSPFPFTALDGHDGAPFPDLSNGVSTFPNVQFPMALDESYGFSNDPFFFDNWSFEDINQLMGAGNQ</sequence>
<evidence type="ECO:0000313" key="7">
    <source>
        <dbReference type="Proteomes" id="UP001215280"/>
    </source>
</evidence>
<feature type="region of interest" description="Disordered" evidence="4">
    <location>
        <begin position="1"/>
        <end position="40"/>
    </location>
</feature>
<keyword evidence="1 3" id="KW-0238">DNA-binding</keyword>
<evidence type="ECO:0000259" key="5">
    <source>
        <dbReference type="PROSITE" id="PS50118"/>
    </source>
</evidence>
<evidence type="ECO:0000256" key="2">
    <source>
        <dbReference type="ARBA" id="ARBA00023163"/>
    </source>
</evidence>
<dbReference type="PANTHER" id="PTHR10270:SF161">
    <property type="entry name" value="SEX-DETERMINING REGION Y PROTEIN"/>
    <property type="match status" value="1"/>
</dbReference>
<protein>
    <recommendedName>
        <fullName evidence="5">HMG box domain-containing protein</fullName>
    </recommendedName>
</protein>
<dbReference type="Gene3D" id="1.10.30.10">
    <property type="entry name" value="High mobility group box domain"/>
    <property type="match status" value="1"/>
</dbReference>
<dbReference type="SMART" id="SM00398">
    <property type="entry name" value="HMG"/>
    <property type="match status" value="1"/>
</dbReference>
<proteinExistence type="predicted"/>
<evidence type="ECO:0000256" key="3">
    <source>
        <dbReference type="PROSITE-ProRule" id="PRU00267"/>
    </source>
</evidence>
<accession>A0AAD7N4V9</accession>